<keyword evidence="4" id="KW-0460">Magnesium</keyword>
<reference evidence="6 7" key="1">
    <citation type="submission" date="2022-06" db="EMBL/GenBank/DDBJ databases">
        <title>Paraconexibacter antarcticus.</title>
        <authorList>
            <person name="Kim C.S."/>
        </authorList>
    </citation>
    <scope>NUCLEOTIDE SEQUENCE [LARGE SCALE GENOMIC DNA]</scope>
    <source>
        <strain evidence="6 7">02-257</strain>
    </source>
</reference>
<evidence type="ECO:0000259" key="5">
    <source>
        <dbReference type="Pfam" id="PF01850"/>
    </source>
</evidence>
<gene>
    <name evidence="6" type="ORF">NBH00_02580</name>
</gene>
<keyword evidence="3" id="KW-0378">Hydrolase</keyword>
<dbReference type="EMBL" id="CP098502">
    <property type="protein sequence ID" value="UTI65105.1"/>
    <property type="molecule type" value="Genomic_DNA"/>
</dbReference>
<dbReference type="SUPFAM" id="SSF88723">
    <property type="entry name" value="PIN domain-like"/>
    <property type="match status" value="1"/>
</dbReference>
<keyword evidence="7" id="KW-1185">Reference proteome</keyword>
<evidence type="ECO:0000256" key="1">
    <source>
        <dbReference type="ARBA" id="ARBA00022722"/>
    </source>
</evidence>
<evidence type="ECO:0000313" key="7">
    <source>
        <dbReference type="Proteomes" id="UP001056035"/>
    </source>
</evidence>
<name>A0ABY5DSV3_9ACTN</name>
<keyword evidence="1" id="KW-0540">Nuclease</keyword>
<evidence type="ECO:0000313" key="6">
    <source>
        <dbReference type="EMBL" id="UTI65105.1"/>
    </source>
</evidence>
<organism evidence="6 7">
    <name type="scientific">Paraconexibacter antarcticus</name>
    <dbReference type="NCBI Taxonomy" id="2949664"/>
    <lineage>
        <taxon>Bacteria</taxon>
        <taxon>Bacillati</taxon>
        <taxon>Actinomycetota</taxon>
        <taxon>Thermoleophilia</taxon>
        <taxon>Solirubrobacterales</taxon>
        <taxon>Paraconexibacteraceae</taxon>
        <taxon>Paraconexibacter</taxon>
    </lineage>
</organism>
<protein>
    <submittedName>
        <fullName evidence="6">PIN domain-containing protein</fullName>
    </submittedName>
</protein>
<dbReference type="Gene3D" id="3.40.50.1010">
    <property type="entry name" value="5'-nuclease"/>
    <property type="match status" value="1"/>
</dbReference>
<dbReference type="InterPro" id="IPR029060">
    <property type="entry name" value="PIN-like_dom_sf"/>
</dbReference>
<evidence type="ECO:0000256" key="2">
    <source>
        <dbReference type="ARBA" id="ARBA00022723"/>
    </source>
</evidence>
<dbReference type="Proteomes" id="UP001056035">
    <property type="component" value="Chromosome"/>
</dbReference>
<dbReference type="RefSeq" id="WP_254571795.1">
    <property type="nucleotide sequence ID" value="NZ_CP098502.1"/>
</dbReference>
<sequence length="154" mass="16314">MPEGPEATGPLRCLVDTMIFDAIVEEPALLEAVDRLTSAGTLQLLADTVSVAQVAAAPPSYHRTQLRRVRVLVVPPADTDPVLRPLAASTGVGEPDALIAAAARAQGVPLVTEDGDLRRAAAVLLPDLVLWTWAADLRPRLVALAAELPPRRPR</sequence>
<proteinExistence type="predicted"/>
<accession>A0ABY5DSV3</accession>
<feature type="domain" description="PIN" evidence="5">
    <location>
        <begin position="63"/>
        <end position="121"/>
    </location>
</feature>
<dbReference type="Pfam" id="PF01850">
    <property type="entry name" value="PIN"/>
    <property type="match status" value="1"/>
</dbReference>
<keyword evidence="2" id="KW-0479">Metal-binding</keyword>
<evidence type="ECO:0000256" key="4">
    <source>
        <dbReference type="ARBA" id="ARBA00022842"/>
    </source>
</evidence>
<dbReference type="InterPro" id="IPR002716">
    <property type="entry name" value="PIN_dom"/>
</dbReference>
<evidence type="ECO:0000256" key="3">
    <source>
        <dbReference type="ARBA" id="ARBA00022801"/>
    </source>
</evidence>